<organism evidence="1">
    <name type="scientific">Phytophthora nicotianae</name>
    <name type="common">Potato buckeye rot agent</name>
    <name type="synonym">Phytophthora parasitica</name>
    <dbReference type="NCBI Taxonomy" id="4792"/>
    <lineage>
        <taxon>Eukaryota</taxon>
        <taxon>Sar</taxon>
        <taxon>Stramenopiles</taxon>
        <taxon>Oomycota</taxon>
        <taxon>Peronosporomycetes</taxon>
        <taxon>Peronosporales</taxon>
        <taxon>Peronosporaceae</taxon>
        <taxon>Phytophthora</taxon>
    </lineage>
</organism>
<feature type="non-terminal residue" evidence="1">
    <location>
        <position position="1"/>
    </location>
</feature>
<reference evidence="1" key="1">
    <citation type="submission" date="2013-11" db="EMBL/GenBank/DDBJ databases">
        <title>The Genome Sequence of Phytophthora parasitica CHvinca01.</title>
        <authorList>
            <consortium name="The Broad Institute Genomics Platform"/>
            <person name="Russ C."/>
            <person name="Tyler B."/>
            <person name="Panabieres F."/>
            <person name="Shan W."/>
            <person name="Tripathy S."/>
            <person name="Grunwald N."/>
            <person name="Machado M."/>
            <person name="Johnson C.S."/>
            <person name="Arredondo F."/>
            <person name="Hong C."/>
            <person name="Coffey M."/>
            <person name="Young S.K."/>
            <person name="Zeng Q."/>
            <person name="Gargeya S."/>
            <person name="Fitzgerald M."/>
            <person name="Abouelleil A."/>
            <person name="Alvarado L."/>
            <person name="Chapman S.B."/>
            <person name="Gainer-Dewar J."/>
            <person name="Goldberg J."/>
            <person name="Griggs A."/>
            <person name="Gujja S."/>
            <person name="Hansen M."/>
            <person name="Howarth C."/>
            <person name="Imamovic A."/>
            <person name="Ireland A."/>
            <person name="Larimer J."/>
            <person name="McCowan C."/>
            <person name="Murphy C."/>
            <person name="Pearson M."/>
            <person name="Poon T.W."/>
            <person name="Priest M."/>
            <person name="Roberts A."/>
            <person name="Saif S."/>
            <person name="Shea T."/>
            <person name="Sykes S."/>
            <person name="Wortman J."/>
            <person name="Nusbaum C."/>
            <person name="Birren B."/>
        </authorList>
    </citation>
    <scope>NUCLEOTIDE SEQUENCE [LARGE SCALE GENOMIC DNA]</scope>
    <source>
        <strain evidence="1">CHvinca01</strain>
    </source>
</reference>
<dbReference type="EMBL" id="KI683648">
    <property type="protein sequence ID" value="ETL77472.1"/>
    <property type="molecule type" value="Genomic_DNA"/>
</dbReference>
<sequence length="58" mass="6675">ESGRFSARTVPDLLSLTMWLNISVKSNMYHLSTINKHAGAQYMKYTRKNPSSDNKRTQ</sequence>
<accession>W2JX38</accession>
<evidence type="ECO:0000313" key="1">
    <source>
        <dbReference type="EMBL" id="ETL77472.1"/>
    </source>
</evidence>
<dbReference type="Proteomes" id="UP000054423">
    <property type="component" value="Unassembled WGS sequence"/>
</dbReference>
<protein>
    <submittedName>
        <fullName evidence="1">Uncharacterized protein</fullName>
    </submittedName>
</protein>
<name>W2JX38_PHYNI</name>
<proteinExistence type="predicted"/>
<gene>
    <name evidence="1" type="ORF">L917_21587</name>
</gene>
<dbReference type="AlphaFoldDB" id="W2JX38"/>